<evidence type="ECO:0000256" key="5">
    <source>
        <dbReference type="ARBA" id="ARBA00023274"/>
    </source>
</evidence>
<comment type="function">
    <text evidence="7">This is one of the proteins that bind and probably mediate the attachment of the 5S RNA into the large ribosomal subunit, where it forms part of the central protuberance.</text>
</comment>
<dbReference type="GO" id="GO:0022625">
    <property type="term" value="C:cytosolic large ribosomal subunit"/>
    <property type="evidence" value="ECO:0007669"/>
    <property type="project" value="TreeGrafter"/>
</dbReference>
<comment type="caution">
    <text evidence="9">The sequence shown here is derived from an EMBL/GenBank/DDBJ whole genome shotgun (WGS) entry which is preliminary data.</text>
</comment>
<feature type="region of interest" description="Disordered" evidence="8">
    <location>
        <begin position="1"/>
        <end position="30"/>
    </location>
</feature>
<dbReference type="InterPro" id="IPR005484">
    <property type="entry name" value="Ribosomal_uL18_bac/plant/anim"/>
</dbReference>
<gene>
    <name evidence="7" type="primary">rplR</name>
    <name evidence="9" type="ORF">A3H75_02980</name>
</gene>
<dbReference type="STRING" id="1802410.A3H75_02980"/>
<evidence type="ECO:0000256" key="8">
    <source>
        <dbReference type="SAM" id="MobiDB-lite"/>
    </source>
</evidence>
<keyword evidence="5 7" id="KW-0687">Ribonucleoprotein</keyword>
<comment type="similarity">
    <text evidence="1 7">Belongs to the universal ribosomal protein uL18 family.</text>
</comment>
<dbReference type="PANTHER" id="PTHR12899">
    <property type="entry name" value="39S RIBOSOMAL PROTEIN L18, MITOCHONDRIAL"/>
    <property type="match status" value="1"/>
</dbReference>
<evidence type="ECO:0000256" key="4">
    <source>
        <dbReference type="ARBA" id="ARBA00022980"/>
    </source>
</evidence>
<dbReference type="NCBIfam" id="TIGR00060">
    <property type="entry name" value="L18_bact"/>
    <property type="match status" value="1"/>
</dbReference>
<comment type="subunit">
    <text evidence="7">Part of the 50S ribosomal subunit; part of the 5S rRNA/L5/L18/L25 subcomplex. Contacts the 5S and 23S rRNAs.</text>
</comment>
<dbReference type="GO" id="GO:0006412">
    <property type="term" value="P:translation"/>
    <property type="evidence" value="ECO:0007669"/>
    <property type="project" value="UniProtKB-UniRule"/>
</dbReference>
<protein>
    <recommendedName>
        <fullName evidence="6 7">Large ribosomal subunit protein uL18</fullName>
    </recommendedName>
</protein>
<reference evidence="9 10" key="1">
    <citation type="journal article" date="2016" name="Nat. Commun.">
        <title>Thousands of microbial genomes shed light on interconnected biogeochemical processes in an aquifer system.</title>
        <authorList>
            <person name="Anantharaman K."/>
            <person name="Brown C.T."/>
            <person name="Hug L.A."/>
            <person name="Sharon I."/>
            <person name="Castelle C.J."/>
            <person name="Probst A.J."/>
            <person name="Thomas B.C."/>
            <person name="Singh A."/>
            <person name="Wilkins M.J."/>
            <person name="Karaoz U."/>
            <person name="Brodie E.L."/>
            <person name="Williams K.H."/>
            <person name="Hubbard S.S."/>
            <person name="Banfield J.F."/>
        </authorList>
    </citation>
    <scope>NUCLEOTIDE SEQUENCE [LARGE SCALE GENOMIC DNA]</scope>
</reference>
<dbReference type="Proteomes" id="UP000176678">
    <property type="component" value="Unassembled WGS sequence"/>
</dbReference>
<proteinExistence type="inferred from homology"/>
<dbReference type="PANTHER" id="PTHR12899:SF3">
    <property type="entry name" value="LARGE RIBOSOMAL SUBUNIT PROTEIN UL18M"/>
    <property type="match status" value="1"/>
</dbReference>
<dbReference type="CDD" id="cd00432">
    <property type="entry name" value="Ribosomal_L18_L5e"/>
    <property type="match status" value="1"/>
</dbReference>
<dbReference type="AlphaFoldDB" id="A0A1F7VE14"/>
<feature type="compositionally biased region" description="Basic residues" evidence="8">
    <location>
        <begin position="11"/>
        <end position="21"/>
    </location>
</feature>
<feature type="compositionally biased region" description="Polar residues" evidence="8">
    <location>
        <begin position="1"/>
        <end position="10"/>
    </location>
</feature>
<keyword evidence="2 7" id="KW-0699">rRNA-binding</keyword>
<dbReference type="GO" id="GO:0003735">
    <property type="term" value="F:structural constituent of ribosome"/>
    <property type="evidence" value="ECO:0007669"/>
    <property type="project" value="InterPro"/>
</dbReference>
<sequence>MAKLPTTFQQKRARRKIRSRARMTGTGARPRLSVHRSLRGLFVQLIDDEAKKTLVSASVRDVAKDSDVGARTGKVAEAYRVGQALAKKAQEQKITTIVFDRSGYAYHGRVAAIADGARDAGLVF</sequence>
<dbReference type="Gene3D" id="3.30.420.100">
    <property type="match status" value="1"/>
</dbReference>
<evidence type="ECO:0000256" key="6">
    <source>
        <dbReference type="ARBA" id="ARBA00035197"/>
    </source>
</evidence>
<organism evidence="9 10">
    <name type="scientific">Candidatus Uhrbacteria bacterium RIFCSPLOWO2_02_FULL_51_9</name>
    <dbReference type="NCBI Taxonomy" id="1802410"/>
    <lineage>
        <taxon>Bacteria</taxon>
        <taxon>Candidatus Uhriibacteriota</taxon>
    </lineage>
</organism>
<dbReference type="Pfam" id="PF00861">
    <property type="entry name" value="Ribosomal_L18p"/>
    <property type="match status" value="1"/>
</dbReference>
<dbReference type="GO" id="GO:0008097">
    <property type="term" value="F:5S rRNA binding"/>
    <property type="evidence" value="ECO:0007669"/>
    <property type="project" value="TreeGrafter"/>
</dbReference>
<dbReference type="FunFam" id="3.30.420.100:FF:000001">
    <property type="entry name" value="50S ribosomal protein L18"/>
    <property type="match status" value="1"/>
</dbReference>
<dbReference type="SUPFAM" id="SSF53137">
    <property type="entry name" value="Translational machinery components"/>
    <property type="match status" value="1"/>
</dbReference>
<keyword evidence="4 7" id="KW-0689">Ribosomal protein</keyword>
<evidence type="ECO:0000313" key="10">
    <source>
        <dbReference type="Proteomes" id="UP000176678"/>
    </source>
</evidence>
<dbReference type="HAMAP" id="MF_01337_B">
    <property type="entry name" value="Ribosomal_uL18_B"/>
    <property type="match status" value="1"/>
</dbReference>
<accession>A0A1F7VE14</accession>
<evidence type="ECO:0000313" key="9">
    <source>
        <dbReference type="EMBL" id="OGL88685.1"/>
    </source>
</evidence>
<evidence type="ECO:0000256" key="3">
    <source>
        <dbReference type="ARBA" id="ARBA00022884"/>
    </source>
</evidence>
<dbReference type="InterPro" id="IPR057268">
    <property type="entry name" value="Ribosomal_L18"/>
</dbReference>
<name>A0A1F7VE14_9BACT</name>
<keyword evidence="3 7" id="KW-0694">RNA-binding</keyword>
<dbReference type="EMBL" id="MGES01000032">
    <property type="protein sequence ID" value="OGL88685.1"/>
    <property type="molecule type" value="Genomic_DNA"/>
</dbReference>
<evidence type="ECO:0000256" key="2">
    <source>
        <dbReference type="ARBA" id="ARBA00022730"/>
    </source>
</evidence>
<dbReference type="InterPro" id="IPR004389">
    <property type="entry name" value="Ribosomal_uL18_bac-type"/>
</dbReference>
<evidence type="ECO:0000256" key="7">
    <source>
        <dbReference type="HAMAP-Rule" id="MF_01337"/>
    </source>
</evidence>
<evidence type="ECO:0000256" key="1">
    <source>
        <dbReference type="ARBA" id="ARBA00007116"/>
    </source>
</evidence>